<dbReference type="OrthoDB" id="10435919at2759"/>
<dbReference type="Proteomes" id="UP000221080">
    <property type="component" value="Chromosome 7"/>
</dbReference>
<reference evidence="3" key="2">
    <citation type="submission" date="2025-08" db="UniProtKB">
        <authorList>
            <consortium name="RefSeq"/>
        </authorList>
    </citation>
    <scope>IDENTIFICATION</scope>
    <source>
        <tissue evidence="3">Blood</tissue>
    </source>
</reference>
<dbReference type="GeneID" id="108267632"/>
<dbReference type="KEGG" id="ipu:108267632"/>
<organism evidence="2 3">
    <name type="scientific">Ictalurus punctatus</name>
    <name type="common">Channel catfish</name>
    <name type="synonym">Silurus punctatus</name>
    <dbReference type="NCBI Taxonomy" id="7998"/>
    <lineage>
        <taxon>Eukaryota</taxon>
        <taxon>Metazoa</taxon>
        <taxon>Chordata</taxon>
        <taxon>Craniata</taxon>
        <taxon>Vertebrata</taxon>
        <taxon>Euteleostomi</taxon>
        <taxon>Actinopterygii</taxon>
        <taxon>Neopterygii</taxon>
        <taxon>Teleostei</taxon>
        <taxon>Ostariophysi</taxon>
        <taxon>Siluriformes</taxon>
        <taxon>Ictaluridae</taxon>
        <taxon>Ictalurus</taxon>
    </lineage>
</organism>
<feature type="compositionally biased region" description="Basic residues" evidence="1">
    <location>
        <begin position="33"/>
        <end position="47"/>
    </location>
</feature>
<gene>
    <name evidence="3" type="primary">LOC108267632</name>
</gene>
<sequence length="139" mass="15870">MTGPGAMQQDEAEVLGLEQKYQNPDIMLMNYRPRLRRHAEKKKKKHNAGALSPLSTALDGKETRNSHTKRQRRSKDKKTKLVKPLLKHHQPRNKQMSPTENAPKRKKVKKPQPPGVLSVLSYVTTDKERSGGQIEDLDD</sequence>
<evidence type="ECO:0000256" key="1">
    <source>
        <dbReference type="SAM" id="MobiDB-lite"/>
    </source>
</evidence>
<feature type="region of interest" description="Disordered" evidence="1">
    <location>
        <begin position="1"/>
        <end position="139"/>
    </location>
</feature>
<protein>
    <submittedName>
        <fullName evidence="3">Uncharacterized protein LOC108267632</fullName>
    </submittedName>
</protein>
<dbReference type="RefSeq" id="XP_017327393.1">
    <property type="nucleotide sequence ID" value="XM_017471904.2"/>
</dbReference>
<name>A0A2D0R9Z6_ICTPU</name>
<evidence type="ECO:0000313" key="3">
    <source>
        <dbReference type="RefSeq" id="XP_017327393.1"/>
    </source>
</evidence>
<dbReference type="AlphaFoldDB" id="A0A2D0R9Z6"/>
<accession>A0A2D0R9Z6</accession>
<feature type="compositionally biased region" description="Basic residues" evidence="1">
    <location>
        <begin position="66"/>
        <end position="92"/>
    </location>
</feature>
<evidence type="ECO:0000313" key="2">
    <source>
        <dbReference type="Proteomes" id="UP000221080"/>
    </source>
</evidence>
<proteinExistence type="predicted"/>
<keyword evidence="2" id="KW-1185">Reference proteome</keyword>
<reference evidence="2" key="1">
    <citation type="journal article" date="2016" name="Nat. Commun.">
        <title>The channel catfish genome sequence provides insights into the evolution of scale formation in teleosts.</title>
        <authorList>
            <person name="Liu Z."/>
            <person name="Liu S."/>
            <person name="Yao J."/>
            <person name="Bao L."/>
            <person name="Zhang J."/>
            <person name="Li Y."/>
            <person name="Jiang C."/>
            <person name="Sun L."/>
            <person name="Wang R."/>
            <person name="Zhang Y."/>
            <person name="Zhou T."/>
            <person name="Zeng Q."/>
            <person name="Fu Q."/>
            <person name="Gao S."/>
            <person name="Li N."/>
            <person name="Koren S."/>
            <person name="Jiang Y."/>
            <person name="Zimin A."/>
            <person name="Xu P."/>
            <person name="Phillippy A.M."/>
            <person name="Geng X."/>
            <person name="Song L."/>
            <person name="Sun F."/>
            <person name="Li C."/>
            <person name="Wang X."/>
            <person name="Chen A."/>
            <person name="Jin Y."/>
            <person name="Yuan Z."/>
            <person name="Yang Y."/>
            <person name="Tan S."/>
            <person name="Peatman E."/>
            <person name="Lu J."/>
            <person name="Qin Z."/>
            <person name="Dunham R."/>
            <person name="Li Z."/>
            <person name="Sonstegard T."/>
            <person name="Feng J."/>
            <person name="Danzmann R.G."/>
            <person name="Schroeder S."/>
            <person name="Scheffler B."/>
            <person name="Duke M.V."/>
            <person name="Ballard L."/>
            <person name="Kucuktas H."/>
            <person name="Kaltenboeck L."/>
            <person name="Liu H."/>
            <person name="Armbruster J."/>
            <person name="Xie Y."/>
            <person name="Kirby M.L."/>
            <person name="Tian Y."/>
            <person name="Flanagan M.E."/>
            <person name="Mu W."/>
            <person name="Waldbieser G.C."/>
        </authorList>
    </citation>
    <scope>NUCLEOTIDE SEQUENCE [LARGE SCALE GENOMIC DNA]</scope>
    <source>
        <strain evidence="2">SDA103</strain>
    </source>
</reference>